<keyword evidence="7" id="KW-0418">Kinase</keyword>
<name>A0ABT0M6V8_9BACL</name>
<dbReference type="Pfam" id="PF00989">
    <property type="entry name" value="PAS"/>
    <property type="match status" value="1"/>
</dbReference>
<dbReference type="CDD" id="cd00130">
    <property type="entry name" value="PAS"/>
    <property type="match status" value="1"/>
</dbReference>
<evidence type="ECO:0000259" key="12">
    <source>
        <dbReference type="PROSITE" id="PS50109"/>
    </source>
</evidence>
<dbReference type="EC" id="2.7.13.3" evidence="3"/>
<evidence type="ECO:0000256" key="1">
    <source>
        <dbReference type="ARBA" id="ARBA00000085"/>
    </source>
</evidence>
<dbReference type="PROSITE" id="PS50109">
    <property type="entry name" value="HIS_KIN"/>
    <property type="match status" value="1"/>
</dbReference>
<dbReference type="Pfam" id="PF02518">
    <property type="entry name" value="HATPase_c"/>
    <property type="match status" value="1"/>
</dbReference>
<evidence type="ECO:0000256" key="5">
    <source>
        <dbReference type="ARBA" id="ARBA00022679"/>
    </source>
</evidence>
<evidence type="ECO:0000313" key="14">
    <source>
        <dbReference type="Proteomes" id="UP001203004"/>
    </source>
</evidence>
<evidence type="ECO:0000256" key="7">
    <source>
        <dbReference type="ARBA" id="ARBA00022777"/>
    </source>
</evidence>
<keyword evidence="11" id="KW-1133">Transmembrane helix</keyword>
<dbReference type="PRINTS" id="PR00344">
    <property type="entry name" value="BCTRLSENSOR"/>
</dbReference>
<dbReference type="Pfam" id="PF00512">
    <property type="entry name" value="HisKA"/>
    <property type="match status" value="1"/>
</dbReference>
<dbReference type="SUPFAM" id="SSF55874">
    <property type="entry name" value="ATPase domain of HSP90 chaperone/DNA topoisomerase II/histidine kinase"/>
    <property type="match status" value="1"/>
</dbReference>
<evidence type="ECO:0000313" key="13">
    <source>
        <dbReference type="EMBL" id="MCL1630602.1"/>
    </source>
</evidence>
<dbReference type="InterPro" id="IPR000014">
    <property type="entry name" value="PAS"/>
</dbReference>
<dbReference type="InterPro" id="IPR050351">
    <property type="entry name" value="BphY/WalK/GraS-like"/>
</dbReference>
<keyword evidence="4" id="KW-0597">Phosphoprotein</keyword>
<sequence>MIWIRWAFVLACLFFIVFVLNEVVQLALLHNDRLAMESRARTVEAIVVQKGTTVHTHELESVLGRYAKKERVRISVYNQNKKLSYSTGGEKETSLDRVMYANQSGDSFVYINALKTNGKTAGYVKLTGQKSVVVGLGMIYVFIIASGIVLLVYRDVLVHSYSRPIRFAARMAENLLEGSYNMIASEQVKRDSVLRLNLAMNRMSNVMHELNRSYSRQQDSMTTLIENIGNGLLFIDGVGRINYVNKTFKEDFQTQATHWELADYHEAVPYEEVRQMIDEVFRTKQKLVRQLQLPVHIERKHFDVSCAPILNKRRKVRGIVVVFHDISTIKNLENMRKDFVANVSHELKTPVTSLIGFTETLLDGACEDKEMEKQFLHIMLHEGRRLQSLINDLLELSKIERAHFAIQWEFVSLRNIAKSVVLMLKEKAAAKNIKLELTEGSEGVVSGDTFRIRQIMINLISNAIAYTPEHGTVTVSVREHDQKTDLVIADTGIGIEKEEIPRIFERFYRIDKARSRDSGGTGLGLAIVKHLVEAHEGQIHVKSTPGKGSTFTITFKKRHS</sequence>
<keyword evidence="14" id="KW-1185">Reference proteome</keyword>
<keyword evidence="10 11" id="KW-0472">Membrane</keyword>
<evidence type="ECO:0000256" key="6">
    <source>
        <dbReference type="ARBA" id="ARBA00022741"/>
    </source>
</evidence>
<dbReference type="CDD" id="cd16922">
    <property type="entry name" value="HATPase_EvgS-ArcB-TorS-like"/>
    <property type="match status" value="1"/>
</dbReference>
<dbReference type="Gene3D" id="1.10.287.130">
    <property type="match status" value="1"/>
</dbReference>
<dbReference type="PANTHER" id="PTHR45453:SF1">
    <property type="entry name" value="PHOSPHATE REGULON SENSOR PROTEIN PHOR"/>
    <property type="match status" value="1"/>
</dbReference>
<dbReference type="SUPFAM" id="SSF55785">
    <property type="entry name" value="PYP-like sensor domain (PAS domain)"/>
    <property type="match status" value="1"/>
</dbReference>
<dbReference type="PANTHER" id="PTHR45453">
    <property type="entry name" value="PHOSPHATE REGULON SENSOR PROTEIN PHOR"/>
    <property type="match status" value="1"/>
</dbReference>
<dbReference type="InterPro" id="IPR003661">
    <property type="entry name" value="HisK_dim/P_dom"/>
</dbReference>
<dbReference type="Gene3D" id="3.30.450.20">
    <property type="entry name" value="PAS domain"/>
    <property type="match status" value="1"/>
</dbReference>
<organism evidence="13 14">
    <name type="scientific">Sporolactobacillus mangiferae</name>
    <dbReference type="NCBI Taxonomy" id="2940498"/>
    <lineage>
        <taxon>Bacteria</taxon>
        <taxon>Bacillati</taxon>
        <taxon>Bacillota</taxon>
        <taxon>Bacilli</taxon>
        <taxon>Bacillales</taxon>
        <taxon>Sporolactobacillaceae</taxon>
        <taxon>Sporolactobacillus</taxon>
    </lineage>
</organism>
<keyword evidence="5" id="KW-0808">Transferase</keyword>
<keyword evidence="11" id="KW-0812">Transmembrane</keyword>
<reference evidence="13 14" key="1">
    <citation type="submission" date="2022-05" db="EMBL/GenBank/DDBJ databases">
        <title>Sporolactobacillus sp nov CPB3-1, isolated from tree bark (Mangifera indica L.).</title>
        <authorList>
            <person name="Phuengjayaem S."/>
            <person name="Tanasupawat S."/>
        </authorList>
    </citation>
    <scope>NUCLEOTIDE SEQUENCE [LARGE SCALE GENOMIC DNA]</scope>
    <source>
        <strain evidence="13 14">CPB3-1</strain>
    </source>
</reference>
<dbReference type="InterPro" id="IPR013767">
    <property type="entry name" value="PAS_fold"/>
</dbReference>
<evidence type="ECO:0000256" key="4">
    <source>
        <dbReference type="ARBA" id="ARBA00022553"/>
    </source>
</evidence>
<dbReference type="InterPro" id="IPR035965">
    <property type="entry name" value="PAS-like_dom_sf"/>
</dbReference>
<dbReference type="RefSeq" id="WP_249096091.1">
    <property type="nucleotide sequence ID" value="NZ_JAMAST010000001.1"/>
</dbReference>
<comment type="caution">
    <text evidence="13">The sequence shown here is derived from an EMBL/GenBank/DDBJ whole genome shotgun (WGS) entry which is preliminary data.</text>
</comment>
<dbReference type="SMART" id="SM00387">
    <property type="entry name" value="HATPase_c"/>
    <property type="match status" value="1"/>
</dbReference>
<dbReference type="InterPro" id="IPR003594">
    <property type="entry name" value="HATPase_dom"/>
</dbReference>
<dbReference type="Proteomes" id="UP001203004">
    <property type="component" value="Unassembled WGS sequence"/>
</dbReference>
<dbReference type="InterPro" id="IPR036890">
    <property type="entry name" value="HATPase_C_sf"/>
</dbReference>
<dbReference type="InterPro" id="IPR004358">
    <property type="entry name" value="Sig_transdc_His_kin-like_C"/>
</dbReference>
<comment type="catalytic activity">
    <reaction evidence="1">
        <text>ATP + protein L-histidine = ADP + protein N-phospho-L-histidine.</text>
        <dbReference type="EC" id="2.7.13.3"/>
    </reaction>
</comment>
<dbReference type="GO" id="GO:0005524">
    <property type="term" value="F:ATP binding"/>
    <property type="evidence" value="ECO:0007669"/>
    <property type="project" value="UniProtKB-KW"/>
</dbReference>
<feature type="domain" description="Histidine kinase" evidence="12">
    <location>
        <begin position="342"/>
        <end position="559"/>
    </location>
</feature>
<dbReference type="NCBIfam" id="NF046044">
    <property type="entry name" value="PnpS"/>
    <property type="match status" value="1"/>
</dbReference>
<evidence type="ECO:0000256" key="3">
    <source>
        <dbReference type="ARBA" id="ARBA00012438"/>
    </source>
</evidence>
<feature type="transmembrane region" description="Helical" evidence="11">
    <location>
        <begin position="6"/>
        <end position="29"/>
    </location>
</feature>
<keyword evidence="6" id="KW-0547">Nucleotide-binding</keyword>
<evidence type="ECO:0000256" key="8">
    <source>
        <dbReference type="ARBA" id="ARBA00022840"/>
    </source>
</evidence>
<evidence type="ECO:0000256" key="11">
    <source>
        <dbReference type="SAM" id="Phobius"/>
    </source>
</evidence>
<evidence type="ECO:0000256" key="9">
    <source>
        <dbReference type="ARBA" id="ARBA00023012"/>
    </source>
</evidence>
<dbReference type="SMART" id="SM00388">
    <property type="entry name" value="HisKA"/>
    <property type="match status" value="1"/>
</dbReference>
<dbReference type="CDD" id="cd00082">
    <property type="entry name" value="HisKA"/>
    <property type="match status" value="1"/>
</dbReference>
<dbReference type="InterPro" id="IPR036097">
    <property type="entry name" value="HisK_dim/P_sf"/>
</dbReference>
<protein>
    <recommendedName>
        <fullName evidence="3">histidine kinase</fullName>
        <ecNumber evidence="3">2.7.13.3</ecNumber>
    </recommendedName>
</protein>
<dbReference type="InterPro" id="IPR005467">
    <property type="entry name" value="His_kinase_dom"/>
</dbReference>
<comment type="subcellular location">
    <subcellularLocation>
        <location evidence="2">Membrane</location>
    </subcellularLocation>
</comment>
<dbReference type="Gene3D" id="3.30.565.10">
    <property type="entry name" value="Histidine kinase-like ATPase, C-terminal domain"/>
    <property type="match status" value="1"/>
</dbReference>
<keyword evidence="9" id="KW-0902">Two-component regulatory system</keyword>
<feature type="transmembrane region" description="Helical" evidence="11">
    <location>
        <begin position="132"/>
        <end position="153"/>
    </location>
</feature>
<evidence type="ECO:0000256" key="10">
    <source>
        <dbReference type="ARBA" id="ARBA00023136"/>
    </source>
</evidence>
<keyword evidence="8 13" id="KW-0067">ATP-binding</keyword>
<gene>
    <name evidence="13" type="ORF">M3N64_01365</name>
</gene>
<dbReference type="SUPFAM" id="SSF47384">
    <property type="entry name" value="Homodimeric domain of signal transducing histidine kinase"/>
    <property type="match status" value="1"/>
</dbReference>
<evidence type="ECO:0000256" key="2">
    <source>
        <dbReference type="ARBA" id="ARBA00004370"/>
    </source>
</evidence>
<accession>A0ABT0M6V8</accession>
<proteinExistence type="predicted"/>
<dbReference type="EMBL" id="JAMAST010000001">
    <property type="protein sequence ID" value="MCL1630602.1"/>
    <property type="molecule type" value="Genomic_DNA"/>
</dbReference>